<accession>A0A9N9N7Y0</accession>
<gene>
    <name evidence="1" type="ORF">ALEPTO_LOCUS11902</name>
</gene>
<comment type="caution">
    <text evidence="1">The sequence shown here is derived from an EMBL/GenBank/DDBJ whole genome shotgun (WGS) entry which is preliminary data.</text>
</comment>
<sequence length="582" mass="67095">MHSTSDSKIWLTLAFVSTNFNHRPPPARSLFLSNPVTLLNLMLSLPNDPRCHSFNLKLKENPLFPVHLSYIQQKWQVISRDEAFQQFFQAELDRWTIHKRFLKFEKRSINKLNATHGPPGSGKSFFLDAIAELCLASRSGDSDKKEWADNILRVTLPSDVSADFDIHITPEERNQLLDELLNRTVVVPITYISRTSTPFDDENPGVALRMLFSFFFEHEEYIKSEWQKFVDFIIQNYDVNKLTLSTASECILSYQPNINLDGSQKPCRIFLLLDELMKCCYKDGQFGPQINIILTAIGRNSDAMASFSSIVTTLDQQPVRISATKSGRSINWLPLKPINGSILFPQEKYPNEAFQMLVNDCNDHPLTLQILAQGITRHKWGPSERYHRMLNDLLTDIELVSRMGLKPTLYQIIPAILNQRVSPEKYGYKLQKTYAELITERSYINSLTHEDSFIPIISSITLFRFARASKNDEGDDGLIALILSDMLEFEQNGYFESFEKFHAGWEALKRTILAILIEDGYYKHNSFSLSSFYNTSIQYNANEFNPEAFYFMPRKCKVVNLKHHWPESLILEIIHSFPTSNP</sequence>
<feature type="non-terminal residue" evidence="1">
    <location>
        <position position="1"/>
    </location>
</feature>
<proteinExistence type="predicted"/>
<name>A0A9N9N7Y0_9GLOM</name>
<dbReference type="AlphaFoldDB" id="A0A9N9N7Y0"/>
<feature type="non-terminal residue" evidence="1">
    <location>
        <position position="582"/>
    </location>
</feature>
<protein>
    <submittedName>
        <fullName evidence="1">9933_t:CDS:1</fullName>
    </submittedName>
</protein>
<dbReference type="EMBL" id="CAJVPS010022451">
    <property type="protein sequence ID" value="CAG8710843.1"/>
    <property type="molecule type" value="Genomic_DNA"/>
</dbReference>
<keyword evidence="2" id="KW-1185">Reference proteome</keyword>
<evidence type="ECO:0000313" key="2">
    <source>
        <dbReference type="Proteomes" id="UP000789508"/>
    </source>
</evidence>
<organism evidence="1 2">
    <name type="scientific">Ambispora leptoticha</name>
    <dbReference type="NCBI Taxonomy" id="144679"/>
    <lineage>
        <taxon>Eukaryota</taxon>
        <taxon>Fungi</taxon>
        <taxon>Fungi incertae sedis</taxon>
        <taxon>Mucoromycota</taxon>
        <taxon>Glomeromycotina</taxon>
        <taxon>Glomeromycetes</taxon>
        <taxon>Archaeosporales</taxon>
        <taxon>Ambisporaceae</taxon>
        <taxon>Ambispora</taxon>
    </lineage>
</organism>
<dbReference type="Proteomes" id="UP000789508">
    <property type="component" value="Unassembled WGS sequence"/>
</dbReference>
<reference evidence="1" key="1">
    <citation type="submission" date="2021-06" db="EMBL/GenBank/DDBJ databases">
        <authorList>
            <person name="Kallberg Y."/>
            <person name="Tangrot J."/>
            <person name="Rosling A."/>
        </authorList>
    </citation>
    <scope>NUCLEOTIDE SEQUENCE</scope>
    <source>
        <strain evidence="1">FL130A</strain>
    </source>
</reference>
<evidence type="ECO:0000313" key="1">
    <source>
        <dbReference type="EMBL" id="CAG8710843.1"/>
    </source>
</evidence>